<feature type="non-terminal residue" evidence="2">
    <location>
        <position position="1"/>
    </location>
</feature>
<feature type="region of interest" description="Disordered" evidence="1">
    <location>
        <begin position="305"/>
        <end position="325"/>
    </location>
</feature>
<gene>
    <name evidence="2" type="primary">Srst</name>
    <name evidence="2" type="ORF">L345_14295</name>
</gene>
<feature type="region of interest" description="Disordered" evidence="1">
    <location>
        <begin position="25"/>
        <end position="69"/>
    </location>
</feature>
<dbReference type="EMBL" id="AZIM01005071">
    <property type="protein sequence ID" value="ETE59963.1"/>
    <property type="molecule type" value="Genomic_DNA"/>
</dbReference>
<dbReference type="Proteomes" id="UP000018936">
    <property type="component" value="Unassembled WGS sequence"/>
</dbReference>
<feature type="region of interest" description="Disordered" evidence="1">
    <location>
        <begin position="99"/>
        <end position="289"/>
    </location>
</feature>
<reference evidence="2 3" key="1">
    <citation type="journal article" date="2013" name="Proc. Natl. Acad. Sci. U.S.A.">
        <title>The king cobra genome reveals dynamic gene evolution and adaptation in the snake venom system.</title>
        <authorList>
            <person name="Vonk F.J."/>
            <person name="Casewell N.R."/>
            <person name="Henkel C.V."/>
            <person name="Heimberg A.M."/>
            <person name="Jansen H.J."/>
            <person name="McCleary R.J."/>
            <person name="Kerkkamp H.M."/>
            <person name="Vos R.A."/>
            <person name="Guerreiro I."/>
            <person name="Calvete J.J."/>
            <person name="Wuster W."/>
            <person name="Woods A.E."/>
            <person name="Logan J.M."/>
            <person name="Harrison R.A."/>
            <person name="Castoe T.A."/>
            <person name="de Koning A.P."/>
            <person name="Pollock D.D."/>
            <person name="Yandell M."/>
            <person name="Calderon D."/>
            <person name="Renjifo C."/>
            <person name="Currier R.B."/>
            <person name="Salgado D."/>
            <person name="Pla D."/>
            <person name="Sanz L."/>
            <person name="Hyder A.S."/>
            <person name="Ribeiro J.M."/>
            <person name="Arntzen J.W."/>
            <person name="van den Thillart G.E."/>
            <person name="Boetzer M."/>
            <person name="Pirovano W."/>
            <person name="Dirks R.P."/>
            <person name="Spaink H.P."/>
            <person name="Duboule D."/>
            <person name="McGlinn E."/>
            <person name="Kini R.M."/>
            <person name="Richardson M.K."/>
        </authorList>
    </citation>
    <scope>NUCLEOTIDE SEQUENCE</scope>
    <source>
        <tissue evidence="2">Blood</tissue>
    </source>
</reference>
<name>V8NEB7_OPHHA</name>
<evidence type="ECO:0000256" key="1">
    <source>
        <dbReference type="SAM" id="MobiDB-lite"/>
    </source>
</evidence>
<organism evidence="2 3">
    <name type="scientific">Ophiophagus hannah</name>
    <name type="common">King cobra</name>
    <name type="synonym">Naja hannah</name>
    <dbReference type="NCBI Taxonomy" id="8665"/>
    <lineage>
        <taxon>Eukaryota</taxon>
        <taxon>Metazoa</taxon>
        <taxon>Chordata</taxon>
        <taxon>Craniata</taxon>
        <taxon>Vertebrata</taxon>
        <taxon>Euteleostomi</taxon>
        <taxon>Lepidosauria</taxon>
        <taxon>Squamata</taxon>
        <taxon>Bifurcata</taxon>
        <taxon>Unidentata</taxon>
        <taxon>Episquamata</taxon>
        <taxon>Toxicofera</taxon>
        <taxon>Serpentes</taxon>
        <taxon>Colubroidea</taxon>
        <taxon>Elapidae</taxon>
        <taxon>Elapinae</taxon>
        <taxon>Ophiophagus</taxon>
    </lineage>
</organism>
<proteinExistence type="predicted"/>
<comment type="caution">
    <text evidence="2">The sequence shown here is derived from an EMBL/GenBank/DDBJ whole genome shotgun (WGS) entry which is preliminary data.</text>
</comment>
<dbReference type="AlphaFoldDB" id="V8NEB7"/>
<evidence type="ECO:0000313" key="3">
    <source>
        <dbReference type="Proteomes" id="UP000018936"/>
    </source>
</evidence>
<evidence type="ECO:0000313" key="2">
    <source>
        <dbReference type="EMBL" id="ETE59963.1"/>
    </source>
</evidence>
<keyword evidence="3" id="KW-1185">Reference proteome</keyword>
<feature type="compositionally biased region" description="Basic and acidic residues" evidence="1">
    <location>
        <begin position="99"/>
        <end position="269"/>
    </location>
</feature>
<sequence>MFGDPSTAWSSGVRLSWAVFTQLTSAPPRGRAGHPGANGGGPRRVGEHGSGRPPHGALGEKQGAEAGKIRETRSLREVVAEGKLGLWFPCDSELREWGEEGRKQREGRGKEGGKREAVREGRGKEGGRVFGGREEGGKERGRKEGRREGGREEGGQEGGKVEGGERWEERKEGRKEEGREGEKEGRREGWKREGGKEGKLEGGREEAERKEEKKGKEGSRERGREGRMREGGREGRRGRGGKEEAEREGGVREERKEGGREGGRKEKGGGKRRKEGPSSMGQGGKSCEGVKWCTRGTVKVCVQEGDGERLKETPSSDSQPSPLASPMTFWASVGTPSLDPTFGEEKDPFPPSYLCPGGSGPVAWAWEMAAGISPAPRALCCGSGASRRWGTWLLSLIWTKNDSCHVSSFASGREEVQSVLLSHPEPLDRGGVGRDVRFRAGAWRTPTPRIPQPALLDFNSMPAISPLWGVGGEAEQLNGEFWELKSTGLKVAKFGRPCMLFRIGQATWKPPVGGGTDRWPCGVPRGHLEAKACAEVDKKEKKPYVCCHSNFQTTTWVMENLD</sequence>
<protein>
    <submittedName>
        <fullName evidence="2">Octapeptide-repeat protein T2</fullName>
    </submittedName>
</protein>
<accession>V8NEB7</accession>